<evidence type="ECO:0000259" key="5">
    <source>
        <dbReference type="PROSITE" id="PS50931"/>
    </source>
</evidence>
<proteinExistence type="inferred from homology"/>
<dbReference type="PANTHER" id="PTHR30126">
    <property type="entry name" value="HTH-TYPE TRANSCRIPTIONAL REGULATOR"/>
    <property type="match status" value="1"/>
</dbReference>
<evidence type="ECO:0000256" key="1">
    <source>
        <dbReference type="ARBA" id="ARBA00009437"/>
    </source>
</evidence>
<dbReference type="InterPro" id="IPR005119">
    <property type="entry name" value="LysR_subst-bd"/>
</dbReference>
<dbReference type="PANTHER" id="PTHR30126:SF40">
    <property type="entry name" value="HTH-TYPE TRANSCRIPTIONAL REGULATOR GLTR"/>
    <property type="match status" value="1"/>
</dbReference>
<accession>A0ABS5HBF4</accession>
<dbReference type="Proteomes" id="UP000679722">
    <property type="component" value="Unassembled WGS sequence"/>
</dbReference>
<dbReference type="Pfam" id="PF00126">
    <property type="entry name" value="HTH_1"/>
    <property type="match status" value="1"/>
</dbReference>
<dbReference type="InterPro" id="IPR000847">
    <property type="entry name" value="LysR_HTH_N"/>
</dbReference>
<protein>
    <submittedName>
        <fullName evidence="6">LysR family transcriptional regulator</fullName>
    </submittedName>
</protein>
<dbReference type="Pfam" id="PF03466">
    <property type="entry name" value="LysR_substrate"/>
    <property type="match status" value="1"/>
</dbReference>
<keyword evidence="4" id="KW-0804">Transcription</keyword>
<dbReference type="InterPro" id="IPR036390">
    <property type="entry name" value="WH_DNA-bd_sf"/>
</dbReference>
<dbReference type="SUPFAM" id="SSF46785">
    <property type="entry name" value="Winged helix' DNA-binding domain"/>
    <property type="match status" value="1"/>
</dbReference>
<dbReference type="SUPFAM" id="SSF53850">
    <property type="entry name" value="Periplasmic binding protein-like II"/>
    <property type="match status" value="1"/>
</dbReference>
<evidence type="ECO:0000313" key="7">
    <source>
        <dbReference type="Proteomes" id="UP000679722"/>
    </source>
</evidence>
<dbReference type="Gene3D" id="3.40.190.10">
    <property type="entry name" value="Periplasmic binding protein-like II"/>
    <property type="match status" value="2"/>
</dbReference>
<gene>
    <name evidence="6" type="ORF">J9B83_07420</name>
</gene>
<keyword evidence="7" id="KW-1185">Reference proteome</keyword>
<evidence type="ECO:0000256" key="2">
    <source>
        <dbReference type="ARBA" id="ARBA00023015"/>
    </source>
</evidence>
<dbReference type="Gene3D" id="1.10.10.10">
    <property type="entry name" value="Winged helix-like DNA-binding domain superfamily/Winged helix DNA-binding domain"/>
    <property type="match status" value="1"/>
</dbReference>
<comment type="caution">
    <text evidence="6">The sequence shown here is derived from an EMBL/GenBank/DDBJ whole genome shotgun (WGS) entry which is preliminary data.</text>
</comment>
<evidence type="ECO:0000256" key="3">
    <source>
        <dbReference type="ARBA" id="ARBA00023125"/>
    </source>
</evidence>
<dbReference type="EMBL" id="JAGSSV010000006">
    <property type="protein sequence ID" value="MBR7888772.1"/>
    <property type="molecule type" value="Genomic_DNA"/>
</dbReference>
<reference evidence="7" key="1">
    <citation type="submission" date="2023-07" db="EMBL/GenBank/DDBJ databases">
        <title>Marinomonas vulgaris A79, complete genome.</title>
        <authorList>
            <person name="Ying J.-J."/>
        </authorList>
    </citation>
    <scope>NUCLEOTIDE SEQUENCE [LARGE SCALE GENOMIC DNA]</scope>
    <source>
        <strain evidence="7">A79</strain>
    </source>
</reference>
<organism evidence="6 7">
    <name type="scientific">Marinomonas vulgaris</name>
    <dbReference type="NCBI Taxonomy" id="2823372"/>
    <lineage>
        <taxon>Bacteria</taxon>
        <taxon>Pseudomonadati</taxon>
        <taxon>Pseudomonadota</taxon>
        <taxon>Gammaproteobacteria</taxon>
        <taxon>Oceanospirillales</taxon>
        <taxon>Oceanospirillaceae</taxon>
        <taxon>Marinomonas</taxon>
    </lineage>
</organism>
<keyword evidence="3" id="KW-0238">DNA-binding</keyword>
<dbReference type="InterPro" id="IPR036388">
    <property type="entry name" value="WH-like_DNA-bd_sf"/>
</dbReference>
<comment type="similarity">
    <text evidence="1">Belongs to the LysR transcriptional regulatory family.</text>
</comment>
<name>A0ABS5HBF4_9GAMM</name>
<feature type="domain" description="HTH lysR-type" evidence="5">
    <location>
        <begin position="1"/>
        <end position="58"/>
    </location>
</feature>
<evidence type="ECO:0000313" key="6">
    <source>
        <dbReference type="EMBL" id="MBR7888772.1"/>
    </source>
</evidence>
<dbReference type="PROSITE" id="PS50931">
    <property type="entry name" value="HTH_LYSR"/>
    <property type="match status" value="1"/>
</dbReference>
<sequence length="277" mass="30317">MEIVSLKTFKTVVDEGGVKSASIALNTVPSNVSMRIQKLENELDIKLFTLQGRKLELTPNGSLLYGYAQQILQLEYQARTAILTNKGRSELKIGTTETFAAVHLPYTLKQLKKTHPHIAAKIHTATSANLISAVLSNKIDCAFVGIQVTHKNLISRPIIEEPLVLVEPADQDYNPVMIVRDIGCGYRHAALDWQQTAGRGSEEVMTMGSVEGVLGCIAAGLGYTVIGEGMLKNSRYEASLIARPATQHQEPFKISLIYQNDNPLAEDILAIATLFES</sequence>
<dbReference type="RefSeq" id="WP_211536102.1">
    <property type="nucleotide sequence ID" value="NZ_JAGSSV010000006.1"/>
</dbReference>
<evidence type="ECO:0000256" key="4">
    <source>
        <dbReference type="ARBA" id="ARBA00023163"/>
    </source>
</evidence>
<keyword evidence="2" id="KW-0805">Transcription regulation</keyword>